<keyword evidence="9" id="KW-1185">Reference proteome</keyword>
<keyword evidence="5 6" id="KW-0539">Nucleus</keyword>
<dbReference type="PANTHER" id="PTHR11267:SF204">
    <property type="entry name" value="SPADETAIL"/>
    <property type="match status" value="1"/>
</dbReference>
<name>A0AAV5VHA8_9BILA</name>
<dbReference type="SUPFAM" id="SSF49417">
    <property type="entry name" value="p53-like transcription factors"/>
    <property type="match status" value="1"/>
</dbReference>
<dbReference type="GO" id="GO:0001708">
    <property type="term" value="P:cell fate specification"/>
    <property type="evidence" value="ECO:0007669"/>
    <property type="project" value="TreeGrafter"/>
</dbReference>
<comment type="caution">
    <text evidence="6">Lacks conserved residue(s) required for the propagation of feature annotation.</text>
</comment>
<accession>A0AAV5VHA8</accession>
<dbReference type="CDD" id="cd00182">
    <property type="entry name" value="T-box"/>
    <property type="match status" value="1"/>
</dbReference>
<dbReference type="PRINTS" id="PR00937">
    <property type="entry name" value="TBOX"/>
</dbReference>
<proteinExistence type="predicted"/>
<evidence type="ECO:0000256" key="6">
    <source>
        <dbReference type="PROSITE-ProRule" id="PRU00201"/>
    </source>
</evidence>
<dbReference type="InterPro" id="IPR001699">
    <property type="entry name" value="TF_T-box"/>
</dbReference>
<dbReference type="PROSITE" id="PS50252">
    <property type="entry name" value="TBOX_3"/>
    <property type="match status" value="1"/>
</dbReference>
<keyword evidence="4" id="KW-0804">Transcription</keyword>
<feature type="non-terminal residue" evidence="8">
    <location>
        <position position="1"/>
    </location>
</feature>
<dbReference type="AlphaFoldDB" id="A0AAV5VHA8"/>
<protein>
    <recommendedName>
        <fullName evidence="7">T-box domain-containing protein</fullName>
    </recommendedName>
</protein>
<evidence type="ECO:0000256" key="1">
    <source>
        <dbReference type="ARBA" id="ARBA00004123"/>
    </source>
</evidence>
<dbReference type="Gene3D" id="2.60.40.820">
    <property type="entry name" value="Transcription factor, T-box"/>
    <property type="match status" value="1"/>
</dbReference>
<dbReference type="InterPro" id="IPR008967">
    <property type="entry name" value="p53-like_TF_DNA-bd_sf"/>
</dbReference>
<dbReference type="EMBL" id="BTSY01000003">
    <property type="protein sequence ID" value="GMT19055.1"/>
    <property type="molecule type" value="Genomic_DNA"/>
</dbReference>
<dbReference type="GO" id="GO:0000785">
    <property type="term" value="C:chromatin"/>
    <property type="evidence" value="ECO:0007669"/>
    <property type="project" value="TreeGrafter"/>
</dbReference>
<feature type="non-terminal residue" evidence="8">
    <location>
        <position position="155"/>
    </location>
</feature>
<dbReference type="GO" id="GO:0005634">
    <property type="term" value="C:nucleus"/>
    <property type="evidence" value="ECO:0007669"/>
    <property type="project" value="UniProtKB-SubCell"/>
</dbReference>
<dbReference type="InterPro" id="IPR036960">
    <property type="entry name" value="T-box_sf"/>
</dbReference>
<dbReference type="PANTHER" id="PTHR11267">
    <property type="entry name" value="T-BOX PROTEIN-RELATED"/>
    <property type="match status" value="1"/>
</dbReference>
<keyword evidence="3 6" id="KW-0238">DNA-binding</keyword>
<dbReference type="GO" id="GO:0045893">
    <property type="term" value="P:positive regulation of DNA-templated transcription"/>
    <property type="evidence" value="ECO:0007669"/>
    <property type="project" value="InterPro"/>
</dbReference>
<evidence type="ECO:0000256" key="2">
    <source>
        <dbReference type="ARBA" id="ARBA00023015"/>
    </source>
</evidence>
<dbReference type="InterPro" id="IPR046360">
    <property type="entry name" value="T-box_DNA-bd"/>
</dbReference>
<evidence type="ECO:0000256" key="4">
    <source>
        <dbReference type="ARBA" id="ARBA00023163"/>
    </source>
</evidence>
<feature type="domain" description="T-box" evidence="7">
    <location>
        <begin position="10"/>
        <end position="143"/>
    </location>
</feature>
<gene>
    <name evidence="8" type="ORF">PFISCL1PPCAC_10352</name>
</gene>
<sequence length="155" mass="18343">DPCISISLSTDDYQLWSQFAVHTTEMIVTKPGRKLFPKLTLSVRGLRPDGIYGIKMTLKRADKYKYRFNLGKWTISNEEEEATGFAPPEIYHLNGFQQRGDEWMRKPIQFHNFKLTNNPLEQEKHMVFVQSLHKYTPVVEIFECNQFMMHTLVKW</sequence>
<evidence type="ECO:0000256" key="3">
    <source>
        <dbReference type="ARBA" id="ARBA00023125"/>
    </source>
</evidence>
<dbReference type="SMART" id="SM00425">
    <property type="entry name" value="TBOX"/>
    <property type="match status" value="1"/>
</dbReference>
<evidence type="ECO:0000313" key="9">
    <source>
        <dbReference type="Proteomes" id="UP001432322"/>
    </source>
</evidence>
<evidence type="ECO:0000313" key="8">
    <source>
        <dbReference type="EMBL" id="GMT19055.1"/>
    </source>
</evidence>
<evidence type="ECO:0000259" key="7">
    <source>
        <dbReference type="PROSITE" id="PS50252"/>
    </source>
</evidence>
<dbReference type="Pfam" id="PF00907">
    <property type="entry name" value="T-box"/>
    <property type="match status" value="1"/>
</dbReference>
<dbReference type="GO" id="GO:0000981">
    <property type="term" value="F:DNA-binding transcription factor activity, RNA polymerase II-specific"/>
    <property type="evidence" value="ECO:0007669"/>
    <property type="project" value="TreeGrafter"/>
</dbReference>
<comment type="subcellular location">
    <subcellularLocation>
        <location evidence="1 6">Nucleus</location>
    </subcellularLocation>
</comment>
<dbReference type="PROSITE" id="PS01283">
    <property type="entry name" value="TBOX_1"/>
    <property type="match status" value="1"/>
</dbReference>
<dbReference type="Proteomes" id="UP001432322">
    <property type="component" value="Unassembled WGS sequence"/>
</dbReference>
<dbReference type="InterPro" id="IPR018186">
    <property type="entry name" value="TF_T-box_CS"/>
</dbReference>
<comment type="caution">
    <text evidence="8">The sequence shown here is derived from an EMBL/GenBank/DDBJ whole genome shotgun (WGS) entry which is preliminary data.</text>
</comment>
<organism evidence="8 9">
    <name type="scientific">Pristionchus fissidentatus</name>
    <dbReference type="NCBI Taxonomy" id="1538716"/>
    <lineage>
        <taxon>Eukaryota</taxon>
        <taxon>Metazoa</taxon>
        <taxon>Ecdysozoa</taxon>
        <taxon>Nematoda</taxon>
        <taxon>Chromadorea</taxon>
        <taxon>Rhabditida</taxon>
        <taxon>Rhabditina</taxon>
        <taxon>Diplogasteromorpha</taxon>
        <taxon>Diplogasteroidea</taxon>
        <taxon>Neodiplogasteridae</taxon>
        <taxon>Pristionchus</taxon>
    </lineage>
</organism>
<keyword evidence="2" id="KW-0805">Transcription regulation</keyword>
<evidence type="ECO:0000256" key="5">
    <source>
        <dbReference type="ARBA" id="ARBA00023242"/>
    </source>
</evidence>
<reference evidence="8" key="1">
    <citation type="submission" date="2023-10" db="EMBL/GenBank/DDBJ databases">
        <title>Genome assembly of Pristionchus species.</title>
        <authorList>
            <person name="Yoshida K."/>
            <person name="Sommer R.J."/>
        </authorList>
    </citation>
    <scope>NUCLEOTIDE SEQUENCE</scope>
    <source>
        <strain evidence="8">RS5133</strain>
    </source>
</reference>
<dbReference type="GO" id="GO:0000978">
    <property type="term" value="F:RNA polymerase II cis-regulatory region sequence-specific DNA binding"/>
    <property type="evidence" value="ECO:0007669"/>
    <property type="project" value="InterPro"/>
</dbReference>